<dbReference type="RefSeq" id="XP_001582964.1">
    <property type="nucleotide sequence ID" value="XM_001582914.1"/>
</dbReference>
<evidence type="ECO:0000313" key="3">
    <source>
        <dbReference type="EMBL" id="EAY21978.1"/>
    </source>
</evidence>
<dbReference type="GO" id="GO:0005846">
    <property type="term" value="C:nuclear cap binding complex"/>
    <property type="evidence" value="ECO:0000318"/>
    <property type="project" value="GO_Central"/>
</dbReference>
<accession>A2DCP1</accession>
<dbReference type="GO" id="GO:0003729">
    <property type="term" value="F:mRNA binding"/>
    <property type="evidence" value="ECO:0000318"/>
    <property type="project" value="GO_Central"/>
</dbReference>
<name>A2DCP1_TRIV3</name>
<dbReference type="Proteomes" id="UP000001542">
    <property type="component" value="Unassembled WGS sequence"/>
</dbReference>
<keyword evidence="4" id="KW-1185">Reference proteome</keyword>
<dbReference type="SUPFAM" id="SSF48371">
    <property type="entry name" value="ARM repeat"/>
    <property type="match status" value="2"/>
</dbReference>
<proteinExistence type="predicted"/>
<reference evidence="3" key="1">
    <citation type="submission" date="2006-10" db="EMBL/GenBank/DDBJ databases">
        <authorList>
            <person name="Amadeo P."/>
            <person name="Zhao Q."/>
            <person name="Wortman J."/>
            <person name="Fraser-Liggett C."/>
            <person name="Carlton J."/>
        </authorList>
    </citation>
    <scope>NUCLEOTIDE SEQUENCE</scope>
    <source>
        <strain evidence="3">G3</strain>
    </source>
</reference>
<dbReference type="PANTHER" id="PTHR12412:SF2">
    <property type="entry name" value="NUCLEAR CAP-BINDING PROTEIN SUBUNIT 1"/>
    <property type="match status" value="1"/>
</dbReference>
<dbReference type="VEuPathDB" id="TrichDB:TVAGG3_0955660"/>
<sequence>MEETDAQAQPKLDDLGRIIPETEENKEAPVENPVRHLIDANIKIEDFESEPIDIKKSAAELARYLVKSMSPRQKLSSELVKQIGGKIFTAATQPRLIKQVAMDSIATNPISPSTLAAIIGFYTIEYADATKRTIINDLIPQAISKAFTEDNYTTVKRFLIFLSCFISYNFVTKESFIALLNDLAAKLDEASDFRRDAISRIILFICRTAPEEIDDESLNGIISKVRPFVEDTTFISRYKQTEDSQSISQLLLQMPVTPRFDFHTSDYAELFKARSSPIDIPKIEFTFGEHDLAPPPVMCLNIYQSDIETFPVLLDTCFDIITFLSPDLQAMVDMLFTLPLLDHNAELYAEQIDFGADEYRHYVEAIFTAILSDMTRIPRSAYPLAFHASLITSLLTDRPELIEIYQSIVDKLVNNLSLDFCLFRRIVLVLSHAFCNIGKSQLRVPPLRWDDWKGAAQIESNSDARKLFIQSFMEHVSLFGNWEVIKKDVPEEFYNLVYNTNQGEPDNDIKTLHTKIETAMEEVEKYITENTAKIGEAGTLALLLKAIFMGITSGEAAIKTIKLQNNLIMDYFKSDTQDWRAQQLVDTVYNIFKAQPTVLSQVIVYFINYDYVRDKDFFDWLFEETDEAKARLLIPTTWDVFQNVIDCISGCYEAEGRTEDMTEMLKLLFERVIELYNELSGAMIERLLNGNLKEFILGHTKAFAAAQVELRGLISDSTKAEFVQFFDKLALLCQ</sequence>
<dbReference type="KEGG" id="tva:5467530"/>
<dbReference type="InterPro" id="IPR016024">
    <property type="entry name" value="ARM-type_fold"/>
</dbReference>
<dbReference type="STRING" id="5722.A2DCP1"/>
<dbReference type="VEuPathDB" id="TrichDB:TVAG_250380"/>
<feature type="region of interest" description="Disordered" evidence="1">
    <location>
        <begin position="1"/>
        <end position="29"/>
    </location>
</feature>
<dbReference type="GO" id="GO:0006406">
    <property type="term" value="P:mRNA export from nucleus"/>
    <property type="evidence" value="ECO:0007669"/>
    <property type="project" value="InterPro"/>
</dbReference>
<dbReference type="GO" id="GO:0000339">
    <property type="term" value="F:RNA cap binding"/>
    <property type="evidence" value="ECO:0000318"/>
    <property type="project" value="GO_Central"/>
</dbReference>
<dbReference type="GO" id="GO:0005634">
    <property type="term" value="C:nucleus"/>
    <property type="evidence" value="ECO:0000318"/>
    <property type="project" value="GO_Central"/>
</dbReference>
<evidence type="ECO:0000256" key="1">
    <source>
        <dbReference type="SAM" id="MobiDB-lite"/>
    </source>
</evidence>
<dbReference type="InterPro" id="IPR015174">
    <property type="entry name" value="MIF4G-like_typ-2"/>
</dbReference>
<dbReference type="InterPro" id="IPR027159">
    <property type="entry name" value="CBP80"/>
</dbReference>
<dbReference type="SMR" id="A2DCP1"/>
<gene>
    <name evidence="3" type="ORF">TVAG_250380</name>
</gene>
<organism evidence="3 4">
    <name type="scientific">Trichomonas vaginalis (strain ATCC PRA-98 / G3)</name>
    <dbReference type="NCBI Taxonomy" id="412133"/>
    <lineage>
        <taxon>Eukaryota</taxon>
        <taxon>Metamonada</taxon>
        <taxon>Parabasalia</taxon>
        <taxon>Trichomonadida</taxon>
        <taxon>Trichomonadidae</taxon>
        <taxon>Trichomonas</taxon>
    </lineage>
</organism>
<reference evidence="3" key="2">
    <citation type="journal article" date="2007" name="Science">
        <title>Draft genome sequence of the sexually transmitted pathogen Trichomonas vaginalis.</title>
        <authorList>
            <person name="Carlton J.M."/>
            <person name="Hirt R.P."/>
            <person name="Silva J.C."/>
            <person name="Delcher A.L."/>
            <person name="Schatz M."/>
            <person name="Zhao Q."/>
            <person name="Wortman J.R."/>
            <person name="Bidwell S.L."/>
            <person name="Alsmark U.C.M."/>
            <person name="Besteiro S."/>
            <person name="Sicheritz-Ponten T."/>
            <person name="Noel C.J."/>
            <person name="Dacks J.B."/>
            <person name="Foster P.G."/>
            <person name="Simillion C."/>
            <person name="Van de Peer Y."/>
            <person name="Miranda-Saavedra D."/>
            <person name="Barton G.J."/>
            <person name="Westrop G.D."/>
            <person name="Mueller S."/>
            <person name="Dessi D."/>
            <person name="Fiori P.L."/>
            <person name="Ren Q."/>
            <person name="Paulsen I."/>
            <person name="Zhang H."/>
            <person name="Bastida-Corcuera F.D."/>
            <person name="Simoes-Barbosa A."/>
            <person name="Brown M.T."/>
            <person name="Hayes R.D."/>
            <person name="Mukherjee M."/>
            <person name="Okumura C.Y."/>
            <person name="Schneider R."/>
            <person name="Smith A.J."/>
            <person name="Vanacova S."/>
            <person name="Villalvazo M."/>
            <person name="Haas B.J."/>
            <person name="Pertea M."/>
            <person name="Feldblyum T.V."/>
            <person name="Utterback T.R."/>
            <person name="Shu C.L."/>
            <person name="Osoegawa K."/>
            <person name="de Jong P.J."/>
            <person name="Hrdy I."/>
            <person name="Horvathova L."/>
            <person name="Zubacova Z."/>
            <person name="Dolezal P."/>
            <person name="Malik S.B."/>
            <person name="Logsdon J.M. Jr."/>
            <person name="Henze K."/>
            <person name="Gupta A."/>
            <person name="Wang C.C."/>
            <person name="Dunne R.L."/>
            <person name="Upcroft J.A."/>
            <person name="Upcroft P."/>
            <person name="White O."/>
            <person name="Salzberg S.L."/>
            <person name="Tang P."/>
            <person name="Chiu C.-H."/>
            <person name="Lee Y.-S."/>
            <person name="Embley T.M."/>
            <person name="Coombs G.H."/>
            <person name="Mottram J.C."/>
            <person name="Tachezy J."/>
            <person name="Fraser-Liggett C.M."/>
            <person name="Johnson P.J."/>
        </authorList>
    </citation>
    <scope>NUCLEOTIDE SEQUENCE [LARGE SCALE GENOMIC DNA]</scope>
    <source>
        <strain evidence="3">G3</strain>
    </source>
</reference>
<dbReference type="InParanoid" id="A2DCP1"/>
<dbReference type="EMBL" id="DS113187">
    <property type="protein sequence ID" value="EAY21978.1"/>
    <property type="molecule type" value="Genomic_DNA"/>
</dbReference>
<protein>
    <recommendedName>
        <fullName evidence="2">MIF4G-like type 2 domain-containing protein</fullName>
    </recommendedName>
</protein>
<feature type="domain" description="MIF4G-like type 2" evidence="2">
    <location>
        <begin position="578"/>
        <end position="651"/>
    </location>
</feature>
<dbReference type="AlphaFoldDB" id="A2DCP1"/>
<dbReference type="PANTHER" id="PTHR12412">
    <property type="entry name" value="CAP BINDING PROTEIN"/>
    <property type="match status" value="1"/>
</dbReference>
<dbReference type="Pfam" id="PF09090">
    <property type="entry name" value="MIF4G_like_2"/>
    <property type="match status" value="1"/>
</dbReference>
<evidence type="ECO:0000259" key="2">
    <source>
        <dbReference type="Pfam" id="PF09090"/>
    </source>
</evidence>
<dbReference type="GO" id="GO:0000184">
    <property type="term" value="P:nuclear-transcribed mRNA catabolic process, nonsense-mediated decay"/>
    <property type="evidence" value="ECO:0000318"/>
    <property type="project" value="GO_Central"/>
</dbReference>
<evidence type="ECO:0000313" key="4">
    <source>
        <dbReference type="Proteomes" id="UP000001542"/>
    </source>
</evidence>
<dbReference type="Gene3D" id="1.25.40.180">
    <property type="match status" value="3"/>
</dbReference>